<name>A0A0E9TGN8_ANGAN</name>
<dbReference type="AlphaFoldDB" id="A0A0E9TGN8"/>
<sequence length="32" mass="3728">MYSHLANEFMYYALTYYQTCSGNGSLCVRLVE</sequence>
<dbReference type="EMBL" id="GBXM01056492">
    <property type="protein sequence ID" value="JAH52085.1"/>
    <property type="molecule type" value="Transcribed_RNA"/>
</dbReference>
<protein>
    <submittedName>
        <fullName evidence="1">Uncharacterized protein</fullName>
    </submittedName>
</protein>
<organism evidence="1">
    <name type="scientific">Anguilla anguilla</name>
    <name type="common">European freshwater eel</name>
    <name type="synonym">Muraena anguilla</name>
    <dbReference type="NCBI Taxonomy" id="7936"/>
    <lineage>
        <taxon>Eukaryota</taxon>
        <taxon>Metazoa</taxon>
        <taxon>Chordata</taxon>
        <taxon>Craniata</taxon>
        <taxon>Vertebrata</taxon>
        <taxon>Euteleostomi</taxon>
        <taxon>Actinopterygii</taxon>
        <taxon>Neopterygii</taxon>
        <taxon>Teleostei</taxon>
        <taxon>Anguilliformes</taxon>
        <taxon>Anguillidae</taxon>
        <taxon>Anguilla</taxon>
    </lineage>
</organism>
<reference evidence="1" key="2">
    <citation type="journal article" date="2015" name="Fish Shellfish Immunol.">
        <title>Early steps in the European eel (Anguilla anguilla)-Vibrio vulnificus interaction in the gills: Role of the RtxA13 toxin.</title>
        <authorList>
            <person name="Callol A."/>
            <person name="Pajuelo D."/>
            <person name="Ebbesson L."/>
            <person name="Teles M."/>
            <person name="MacKenzie S."/>
            <person name="Amaro C."/>
        </authorList>
    </citation>
    <scope>NUCLEOTIDE SEQUENCE</scope>
</reference>
<evidence type="ECO:0000313" key="1">
    <source>
        <dbReference type="EMBL" id="JAH52085.1"/>
    </source>
</evidence>
<dbReference type="EMBL" id="GBXM01058866">
    <property type="protein sequence ID" value="JAH49711.1"/>
    <property type="molecule type" value="Transcribed_RNA"/>
</dbReference>
<proteinExistence type="predicted"/>
<accession>A0A0E9TGN8</accession>
<reference evidence="1" key="1">
    <citation type="submission" date="2014-11" db="EMBL/GenBank/DDBJ databases">
        <authorList>
            <person name="Amaro Gonzalez C."/>
        </authorList>
    </citation>
    <scope>NUCLEOTIDE SEQUENCE</scope>
</reference>